<dbReference type="AlphaFoldDB" id="A0A917PCK7"/>
<organism evidence="1 2">
    <name type="scientific">Streptomyces lacrimifluminis</name>
    <dbReference type="NCBI Taxonomy" id="1500077"/>
    <lineage>
        <taxon>Bacteria</taxon>
        <taxon>Bacillati</taxon>
        <taxon>Actinomycetota</taxon>
        <taxon>Actinomycetes</taxon>
        <taxon>Kitasatosporales</taxon>
        <taxon>Streptomycetaceae</taxon>
        <taxon>Streptomyces</taxon>
    </lineage>
</organism>
<dbReference type="EMBL" id="BMMU01000064">
    <property type="protein sequence ID" value="GGJ71036.1"/>
    <property type="molecule type" value="Genomic_DNA"/>
</dbReference>
<proteinExistence type="predicted"/>
<dbReference type="Proteomes" id="UP000625682">
    <property type="component" value="Unassembled WGS sequence"/>
</dbReference>
<protein>
    <submittedName>
        <fullName evidence="1">Uncharacterized protein</fullName>
    </submittedName>
</protein>
<evidence type="ECO:0000313" key="2">
    <source>
        <dbReference type="Proteomes" id="UP000625682"/>
    </source>
</evidence>
<accession>A0A917PCK7</accession>
<keyword evidence="2" id="KW-1185">Reference proteome</keyword>
<name>A0A917PCK7_9ACTN</name>
<comment type="caution">
    <text evidence="1">The sequence shown here is derived from an EMBL/GenBank/DDBJ whole genome shotgun (WGS) entry which is preliminary data.</text>
</comment>
<reference evidence="1" key="2">
    <citation type="submission" date="2020-09" db="EMBL/GenBank/DDBJ databases">
        <authorList>
            <person name="Sun Q."/>
            <person name="Zhou Y."/>
        </authorList>
    </citation>
    <scope>NUCLEOTIDE SEQUENCE</scope>
    <source>
        <strain evidence="1">CGMCC 4.7272</strain>
    </source>
</reference>
<sequence length="112" mass="11819">MRICFVGVVVVLRSPGVRGAAGHAGGAGQLSGYWDSDRPAPPVAFYRTRHCNALPVVDTLVEAARITIARVGMSAVTANLSARTGTCRAGRPHGLSPCVQVCCQCWPIDWLS</sequence>
<evidence type="ECO:0000313" key="1">
    <source>
        <dbReference type="EMBL" id="GGJ71036.1"/>
    </source>
</evidence>
<gene>
    <name evidence="1" type="ORF">GCM10012282_79860</name>
</gene>
<reference evidence="1" key="1">
    <citation type="journal article" date="2014" name="Int. J. Syst. Evol. Microbiol.">
        <title>Complete genome sequence of Corynebacterium casei LMG S-19264T (=DSM 44701T), isolated from a smear-ripened cheese.</title>
        <authorList>
            <consortium name="US DOE Joint Genome Institute (JGI-PGF)"/>
            <person name="Walter F."/>
            <person name="Albersmeier A."/>
            <person name="Kalinowski J."/>
            <person name="Ruckert C."/>
        </authorList>
    </citation>
    <scope>NUCLEOTIDE SEQUENCE</scope>
    <source>
        <strain evidence="1">CGMCC 4.7272</strain>
    </source>
</reference>